<accession>A0A9N8RRK8</accession>
<evidence type="ECO:0000256" key="1">
    <source>
        <dbReference type="SAM" id="SignalP"/>
    </source>
</evidence>
<sequence length="64" mass="7021">MNMKFTTLASAAFLNLALAGCGHSEVDTVSSLYPRVAQRRLRIEVEMAFLHNRPQGLMMPTGLG</sequence>
<dbReference type="AlphaFoldDB" id="A0A9N8RRK8"/>
<name>A0A9N8RRK8_9BURK</name>
<reference evidence="2" key="1">
    <citation type="submission" date="2021-04" db="EMBL/GenBank/DDBJ databases">
        <authorList>
            <person name="Vanwijnsberghe S."/>
        </authorList>
    </citation>
    <scope>NUCLEOTIDE SEQUENCE</scope>
    <source>
        <strain evidence="2">LMG 31841</strain>
    </source>
</reference>
<protein>
    <submittedName>
        <fullName evidence="2">Uncharacterized protein</fullName>
    </submittedName>
</protein>
<evidence type="ECO:0000313" key="3">
    <source>
        <dbReference type="Proteomes" id="UP000789704"/>
    </source>
</evidence>
<comment type="caution">
    <text evidence="2">The sequence shown here is derived from an EMBL/GenBank/DDBJ whole genome shotgun (WGS) entry which is preliminary data.</text>
</comment>
<dbReference type="PROSITE" id="PS51257">
    <property type="entry name" value="PROKAR_LIPOPROTEIN"/>
    <property type="match status" value="1"/>
</dbReference>
<feature type="signal peptide" evidence="1">
    <location>
        <begin position="1"/>
        <end position="19"/>
    </location>
</feature>
<keyword evidence="1" id="KW-0732">Signal</keyword>
<dbReference type="EMBL" id="CAJQZC010000001">
    <property type="protein sequence ID" value="CAG4886841.1"/>
    <property type="molecule type" value="Genomic_DNA"/>
</dbReference>
<organism evidence="2 3">
    <name type="scientific">Paraburkholderia saeva</name>
    <dbReference type="NCBI Taxonomy" id="2777537"/>
    <lineage>
        <taxon>Bacteria</taxon>
        <taxon>Pseudomonadati</taxon>
        <taxon>Pseudomonadota</taxon>
        <taxon>Betaproteobacteria</taxon>
        <taxon>Burkholderiales</taxon>
        <taxon>Burkholderiaceae</taxon>
        <taxon>Paraburkholderia</taxon>
    </lineage>
</organism>
<keyword evidence="3" id="KW-1185">Reference proteome</keyword>
<evidence type="ECO:0000313" key="2">
    <source>
        <dbReference type="EMBL" id="CAG4886841.1"/>
    </source>
</evidence>
<dbReference type="Proteomes" id="UP000789704">
    <property type="component" value="Unassembled WGS sequence"/>
</dbReference>
<proteinExistence type="predicted"/>
<feature type="chain" id="PRO_5040200783" evidence="1">
    <location>
        <begin position="20"/>
        <end position="64"/>
    </location>
</feature>
<gene>
    <name evidence="2" type="ORF">LMG31841_00273</name>
</gene>